<proteinExistence type="predicted"/>
<dbReference type="Pfam" id="PF00226">
    <property type="entry name" value="DnaJ"/>
    <property type="match status" value="1"/>
</dbReference>
<dbReference type="SMART" id="SM00271">
    <property type="entry name" value="DnaJ"/>
    <property type="match status" value="1"/>
</dbReference>
<feature type="repeat" description="TPR" evidence="1">
    <location>
        <begin position="236"/>
        <end position="269"/>
    </location>
</feature>
<feature type="compositionally biased region" description="Pro residues" evidence="2">
    <location>
        <begin position="188"/>
        <end position="202"/>
    </location>
</feature>
<dbReference type="SUPFAM" id="SSF46565">
    <property type="entry name" value="Chaperone J-domain"/>
    <property type="match status" value="1"/>
</dbReference>
<organism evidence="4 5">
    <name type="scientific">Chroococcidiopsis cubana SAG 39.79</name>
    <dbReference type="NCBI Taxonomy" id="388085"/>
    <lineage>
        <taxon>Bacteria</taxon>
        <taxon>Bacillati</taxon>
        <taxon>Cyanobacteriota</taxon>
        <taxon>Cyanophyceae</taxon>
        <taxon>Chroococcidiopsidales</taxon>
        <taxon>Chroococcidiopsidaceae</taxon>
        <taxon>Chroococcidiopsis</taxon>
    </lineage>
</organism>
<feature type="compositionally biased region" description="Low complexity" evidence="2">
    <location>
        <begin position="290"/>
        <end position="300"/>
    </location>
</feature>
<dbReference type="Pfam" id="PF13181">
    <property type="entry name" value="TPR_8"/>
    <property type="match status" value="1"/>
</dbReference>
<dbReference type="PROSITE" id="PS50076">
    <property type="entry name" value="DNAJ_2"/>
    <property type="match status" value="1"/>
</dbReference>
<feature type="region of interest" description="Disordered" evidence="2">
    <location>
        <begin position="284"/>
        <end position="324"/>
    </location>
</feature>
<name>A0AB37UDA2_9CYAN</name>
<gene>
    <name evidence="4" type="ORF">DSM107010_51510</name>
</gene>
<dbReference type="CDD" id="cd06257">
    <property type="entry name" value="DnaJ"/>
    <property type="match status" value="1"/>
</dbReference>
<feature type="domain" description="J" evidence="3">
    <location>
        <begin position="21"/>
        <end position="92"/>
    </location>
</feature>
<dbReference type="InterPro" id="IPR019734">
    <property type="entry name" value="TPR_rpt"/>
</dbReference>
<accession>A0AB37UDA2</accession>
<reference evidence="4 5" key="1">
    <citation type="journal article" date="2019" name="Genome Biol. Evol.">
        <title>Day and night: Metabolic profiles and evolutionary relationships of six axenic non-marine cyanobacteria.</title>
        <authorList>
            <person name="Will S.E."/>
            <person name="Henke P."/>
            <person name="Boedeker C."/>
            <person name="Huang S."/>
            <person name="Brinkmann H."/>
            <person name="Rohde M."/>
            <person name="Jarek M."/>
            <person name="Friedl T."/>
            <person name="Seufert S."/>
            <person name="Schumacher M."/>
            <person name="Overmann J."/>
            <person name="Neumann-Schaal M."/>
            <person name="Petersen J."/>
        </authorList>
    </citation>
    <scope>NUCLEOTIDE SEQUENCE [LARGE SCALE GENOMIC DNA]</scope>
    <source>
        <strain evidence="4 5">SAG 39.79</strain>
    </source>
</reference>
<dbReference type="EMBL" id="RSCK01000064">
    <property type="protein sequence ID" value="RUT06903.1"/>
    <property type="molecule type" value="Genomic_DNA"/>
</dbReference>
<dbReference type="InterPro" id="IPR001623">
    <property type="entry name" value="DnaJ_domain"/>
</dbReference>
<evidence type="ECO:0000256" key="1">
    <source>
        <dbReference type="PROSITE-ProRule" id="PRU00339"/>
    </source>
</evidence>
<feature type="compositionally biased region" description="Gly residues" evidence="2">
    <location>
        <begin position="310"/>
        <end position="324"/>
    </location>
</feature>
<keyword evidence="1" id="KW-0802">TPR repeat</keyword>
<evidence type="ECO:0000256" key="2">
    <source>
        <dbReference type="SAM" id="MobiDB-lite"/>
    </source>
</evidence>
<sequence length="324" mass="35748">MRQKHMSFKIDGGLFLFDFTDCHAILGVPIDADFKEIRKRYLIIARCLHPDTCTAKSISDKQAANHILSKLVNPAYKKLSQDYSRVEYMVMLREMGKRLAQETTSISLKNELSIQLQHSTDIDQVYQKAIAEVTKQQYESLERIIPIISQISELNLVYLGRKGGTGFMVARTTVPSVVPNQHSRPAASSPPPTEPESPPSPAEPYLRRAQSLMEKNLFAPASVELKDALKLEPNNSRCHSLIGTVYLKQNQATMAKVHINKALQLDPKDPIALEGKQLLDRLASKAGTQTATSDKTASKTASKKPSEPSGSGGMFGGLFGGKKK</sequence>
<keyword evidence="5" id="KW-1185">Reference proteome</keyword>
<dbReference type="PROSITE" id="PS50005">
    <property type="entry name" value="TPR"/>
    <property type="match status" value="1"/>
</dbReference>
<evidence type="ECO:0000259" key="3">
    <source>
        <dbReference type="PROSITE" id="PS50076"/>
    </source>
</evidence>
<dbReference type="InterPro" id="IPR011990">
    <property type="entry name" value="TPR-like_helical_dom_sf"/>
</dbReference>
<dbReference type="Gene3D" id="1.25.40.10">
    <property type="entry name" value="Tetratricopeptide repeat domain"/>
    <property type="match status" value="1"/>
</dbReference>
<evidence type="ECO:0000313" key="5">
    <source>
        <dbReference type="Proteomes" id="UP000282574"/>
    </source>
</evidence>
<protein>
    <recommendedName>
        <fullName evidence="3">J domain-containing protein</fullName>
    </recommendedName>
</protein>
<dbReference type="SMART" id="SM00028">
    <property type="entry name" value="TPR"/>
    <property type="match status" value="2"/>
</dbReference>
<evidence type="ECO:0000313" key="4">
    <source>
        <dbReference type="EMBL" id="RUT06903.1"/>
    </source>
</evidence>
<dbReference type="SUPFAM" id="SSF48452">
    <property type="entry name" value="TPR-like"/>
    <property type="match status" value="1"/>
</dbReference>
<feature type="region of interest" description="Disordered" evidence="2">
    <location>
        <begin position="178"/>
        <end position="204"/>
    </location>
</feature>
<dbReference type="AlphaFoldDB" id="A0AB37UDA2"/>
<dbReference type="Proteomes" id="UP000282574">
    <property type="component" value="Unassembled WGS sequence"/>
</dbReference>
<dbReference type="InterPro" id="IPR036869">
    <property type="entry name" value="J_dom_sf"/>
</dbReference>
<dbReference type="Gene3D" id="1.10.287.110">
    <property type="entry name" value="DnaJ domain"/>
    <property type="match status" value="1"/>
</dbReference>
<comment type="caution">
    <text evidence="4">The sequence shown here is derived from an EMBL/GenBank/DDBJ whole genome shotgun (WGS) entry which is preliminary data.</text>
</comment>